<keyword evidence="3" id="KW-1185">Reference proteome</keyword>
<proteinExistence type="predicted"/>
<organism evidence="2 3">
    <name type="scientific">Ambispora leptoticha</name>
    <dbReference type="NCBI Taxonomy" id="144679"/>
    <lineage>
        <taxon>Eukaryota</taxon>
        <taxon>Fungi</taxon>
        <taxon>Fungi incertae sedis</taxon>
        <taxon>Mucoromycota</taxon>
        <taxon>Glomeromycotina</taxon>
        <taxon>Glomeromycetes</taxon>
        <taxon>Archaeosporales</taxon>
        <taxon>Ambisporaceae</taxon>
        <taxon>Ambispora</taxon>
    </lineage>
</organism>
<feature type="domain" description="BTB" evidence="1">
    <location>
        <begin position="31"/>
        <end position="75"/>
    </location>
</feature>
<dbReference type="SUPFAM" id="SSF54695">
    <property type="entry name" value="POZ domain"/>
    <property type="match status" value="1"/>
</dbReference>
<sequence>DEDSSVQGTSESNTIPTNRLQIIKIDDSEIEIDYTTFYEMIRYIYTGQITFNSTVNPLSIYKIAIKYELSDLKTCAKVELFETLTFQNVTTRLFNDGTHKYPELRSYLVKFLVDNFTAIRETDEFKRVMGSPAEYPHFAELMAEIFALLGPRAADDVSK</sequence>
<name>A0A9N9HX11_9GLOM</name>
<evidence type="ECO:0000259" key="1">
    <source>
        <dbReference type="Pfam" id="PF00651"/>
    </source>
</evidence>
<dbReference type="InterPro" id="IPR011333">
    <property type="entry name" value="SKP1/BTB/POZ_sf"/>
</dbReference>
<accession>A0A9N9HX11</accession>
<evidence type="ECO:0000313" key="3">
    <source>
        <dbReference type="Proteomes" id="UP000789508"/>
    </source>
</evidence>
<dbReference type="Gene3D" id="1.25.40.420">
    <property type="match status" value="1"/>
</dbReference>
<evidence type="ECO:0000313" key="2">
    <source>
        <dbReference type="EMBL" id="CAG8709710.1"/>
    </source>
</evidence>
<protein>
    <submittedName>
        <fullName evidence="2">1607_t:CDS:1</fullName>
    </submittedName>
</protein>
<dbReference type="InterPro" id="IPR000210">
    <property type="entry name" value="BTB/POZ_dom"/>
</dbReference>
<dbReference type="AlphaFoldDB" id="A0A9N9HX11"/>
<reference evidence="2" key="1">
    <citation type="submission" date="2021-06" db="EMBL/GenBank/DDBJ databases">
        <authorList>
            <person name="Kallberg Y."/>
            <person name="Tangrot J."/>
            <person name="Rosling A."/>
        </authorList>
    </citation>
    <scope>NUCLEOTIDE SEQUENCE</scope>
    <source>
        <strain evidence="2">FL130A</strain>
    </source>
</reference>
<comment type="caution">
    <text evidence="2">The sequence shown here is derived from an EMBL/GenBank/DDBJ whole genome shotgun (WGS) entry which is preliminary data.</text>
</comment>
<dbReference type="EMBL" id="CAJVPS010022079">
    <property type="protein sequence ID" value="CAG8709710.1"/>
    <property type="molecule type" value="Genomic_DNA"/>
</dbReference>
<dbReference type="Proteomes" id="UP000789508">
    <property type="component" value="Unassembled WGS sequence"/>
</dbReference>
<feature type="non-terminal residue" evidence="2">
    <location>
        <position position="1"/>
    </location>
</feature>
<dbReference type="OrthoDB" id="6359816at2759"/>
<dbReference type="Pfam" id="PF00651">
    <property type="entry name" value="BTB"/>
    <property type="match status" value="1"/>
</dbReference>
<gene>
    <name evidence="2" type="ORF">ALEPTO_LOCUS11869</name>
</gene>
<dbReference type="PANTHER" id="PTHR24413">
    <property type="entry name" value="SPECKLE-TYPE POZ PROTEIN"/>
    <property type="match status" value="1"/>
</dbReference>
<dbReference type="Gene3D" id="3.30.710.10">
    <property type="entry name" value="Potassium Channel Kv1.1, Chain A"/>
    <property type="match status" value="1"/>
</dbReference>